<keyword evidence="5 7" id="KW-0963">Cytoplasm</keyword>
<comment type="subunit">
    <text evidence="3 7">Homodimer.</text>
</comment>
<evidence type="ECO:0000259" key="8">
    <source>
        <dbReference type="Pfam" id="PF01895"/>
    </source>
</evidence>
<dbReference type="GO" id="GO:0030643">
    <property type="term" value="P:intracellular phosphate ion homeostasis"/>
    <property type="evidence" value="ECO:0007669"/>
    <property type="project" value="InterPro"/>
</dbReference>
<organism evidence="9 10">
    <name type="scientific">Mycolicibacterium iranicum</name>
    <name type="common">Mycobacterium iranicum</name>
    <dbReference type="NCBI Taxonomy" id="912594"/>
    <lineage>
        <taxon>Bacteria</taxon>
        <taxon>Bacillati</taxon>
        <taxon>Actinomycetota</taxon>
        <taxon>Actinomycetes</taxon>
        <taxon>Mycobacteriales</taxon>
        <taxon>Mycobacteriaceae</taxon>
        <taxon>Mycolicibacterium</taxon>
    </lineage>
</organism>
<dbReference type="PIRSF" id="PIRSF003107">
    <property type="entry name" value="PhoU"/>
    <property type="match status" value="1"/>
</dbReference>
<sequence length="222" mass="24572">MRTAYHEQLDALTSRLGEMCGLAGVAMEKATQALLQADLALAEQVITDHDQIAALSARAEEDAFVLLALQAPVAGDLRAIVSSIQIVADVDRMGALALHVAKIARRRHPQHTLPEEVNGYFAEMGRVAVELGHSAQEVLITRDPEKAARIREEDDAMDDLHRHLFTVLMDREWKHGVAAAVDVTLLGRFYERFADHAVEVARRVIFQVTGRTVEEDELPAPR</sequence>
<evidence type="ECO:0000256" key="2">
    <source>
        <dbReference type="ARBA" id="ARBA00008107"/>
    </source>
</evidence>
<dbReference type="Proteomes" id="UP000078396">
    <property type="component" value="Unassembled WGS sequence"/>
</dbReference>
<dbReference type="eggNOG" id="COG0704">
    <property type="taxonomic scope" value="Bacteria"/>
</dbReference>
<name>A0A178M2U5_MYCIR</name>
<comment type="similarity">
    <text evidence="2 7">Belongs to the PhoU family.</text>
</comment>
<gene>
    <name evidence="9" type="ORF">A4X20_00385</name>
</gene>
<protein>
    <recommendedName>
        <fullName evidence="7">Phosphate-specific transport system accessory protein PhoU</fullName>
    </recommendedName>
</protein>
<evidence type="ECO:0000256" key="7">
    <source>
        <dbReference type="PIRNR" id="PIRNR003107"/>
    </source>
</evidence>
<dbReference type="OrthoDB" id="9814256at2"/>
<evidence type="ECO:0000256" key="6">
    <source>
        <dbReference type="ARBA" id="ARBA00022592"/>
    </source>
</evidence>
<dbReference type="RefSeq" id="WP_064279557.1">
    <property type="nucleotide sequence ID" value="NZ_LWCS01000001.1"/>
</dbReference>
<comment type="function">
    <text evidence="7">Plays a role in the regulation of phosphate uptake.</text>
</comment>
<feature type="domain" description="PhoU" evidence="8">
    <location>
        <begin position="122"/>
        <end position="204"/>
    </location>
</feature>
<feature type="domain" description="PhoU" evidence="8">
    <location>
        <begin position="17"/>
        <end position="103"/>
    </location>
</feature>
<evidence type="ECO:0000313" key="9">
    <source>
        <dbReference type="EMBL" id="OAN42212.1"/>
    </source>
</evidence>
<dbReference type="GO" id="GO:0045936">
    <property type="term" value="P:negative regulation of phosphate metabolic process"/>
    <property type="evidence" value="ECO:0007669"/>
    <property type="project" value="InterPro"/>
</dbReference>
<proteinExistence type="inferred from homology"/>
<evidence type="ECO:0000313" key="10">
    <source>
        <dbReference type="Proteomes" id="UP000078396"/>
    </source>
</evidence>
<dbReference type="AlphaFoldDB" id="A0A178M2U5"/>
<dbReference type="NCBIfam" id="TIGR02135">
    <property type="entry name" value="phoU_full"/>
    <property type="match status" value="1"/>
</dbReference>
<comment type="caution">
    <text evidence="9">The sequence shown here is derived from an EMBL/GenBank/DDBJ whole genome shotgun (WGS) entry which is preliminary data.</text>
</comment>
<dbReference type="FunFam" id="1.20.58.220:FF:000004">
    <property type="entry name" value="Phosphate-specific transport system accessory protein PhoU"/>
    <property type="match status" value="1"/>
</dbReference>
<evidence type="ECO:0000256" key="4">
    <source>
        <dbReference type="ARBA" id="ARBA00022448"/>
    </source>
</evidence>
<evidence type="ECO:0000256" key="3">
    <source>
        <dbReference type="ARBA" id="ARBA00011738"/>
    </source>
</evidence>
<dbReference type="GO" id="GO:0005737">
    <property type="term" value="C:cytoplasm"/>
    <property type="evidence" value="ECO:0007669"/>
    <property type="project" value="UniProtKB-SubCell"/>
</dbReference>
<dbReference type="InterPro" id="IPR038078">
    <property type="entry name" value="PhoU-like_sf"/>
</dbReference>
<dbReference type="EMBL" id="LWCS01000001">
    <property type="protein sequence ID" value="OAN42212.1"/>
    <property type="molecule type" value="Genomic_DNA"/>
</dbReference>
<accession>A0A178M2U5</accession>
<reference evidence="9 10" key="1">
    <citation type="submission" date="2016-04" db="EMBL/GenBank/DDBJ databases">
        <title>Draft Genome Sequences of Staphylococcus capitis Strain H36, S. capitis Strain H65, S. cohnii Strain H62, S. hominis Strain H69, Mycobacterium iranicum Strain H39, Plantibacter sp. Strain H53, Pseudomonas oryzihabitans Strain H72, and Microbacterium sp. Strain H83, isolated from residential settings.</title>
        <authorList>
            <person name="Lymperopoulou D."/>
            <person name="Adams R.I."/>
            <person name="Lindow S."/>
            <person name="Coil D.A."/>
            <person name="Jospin G."/>
            <person name="Eisen J.A."/>
        </authorList>
    </citation>
    <scope>NUCLEOTIDE SEQUENCE [LARGE SCALE GENOMIC DNA]</scope>
    <source>
        <strain evidence="9 10">H39</strain>
    </source>
</reference>
<dbReference type="SUPFAM" id="SSF109755">
    <property type="entry name" value="PhoU-like"/>
    <property type="match status" value="1"/>
</dbReference>
<dbReference type="PANTHER" id="PTHR42930:SF3">
    <property type="entry name" value="PHOSPHATE-SPECIFIC TRANSPORT SYSTEM ACCESSORY PROTEIN PHOU"/>
    <property type="match status" value="1"/>
</dbReference>
<dbReference type="InterPro" id="IPR026022">
    <property type="entry name" value="PhoU_dom"/>
</dbReference>
<dbReference type="Pfam" id="PF01895">
    <property type="entry name" value="PhoU"/>
    <property type="match status" value="2"/>
</dbReference>
<dbReference type="Gene3D" id="1.20.58.220">
    <property type="entry name" value="Phosphate transport system protein phou homolog 2, domain 2"/>
    <property type="match status" value="1"/>
</dbReference>
<keyword evidence="4 7" id="KW-0813">Transport</keyword>
<dbReference type="PANTHER" id="PTHR42930">
    <property type="entry name" value="PHOSPHATE-SPECIFIC TRANSPORT SYSTEM ACCESSORY PROTEIN PHOU"/>
    <property type="match status" value="1"/>
</dbReference>
<dbReference type="GO" id="GO:0006817">
    <property type="term" value="P:phosphate ion transport"/>
    <property type="evidence" value="ECO:0007669"/>
    <property type="project" value="UniProtKB-KW"/>
</dbReference>
<keyword evidence="6 7" id="KW-0592">Phosphate transport</keyword>
<comment type="subcellular location">
    <subcellularLocation>
        <location evidence="1 7">Cytoplasm</location>
    </subcellularLocation>
</comment>
<dbReference type="STRING" id="912594.AWC12_14500"/>
<evidence type="ECO:0000256" key="1">
    <source>
        <dbReference type="ARBA" id="ARBA00004496"/>
    </source>
</evidence>
<evidence type="ECO:0000256" key="5">
    <source>
        <dbReference type="ARBA" id="ARBA00022490"/>
    </source>
</evidence>
<dbReference type="InterPro" id="IPR028366">
    <property type="entry name" value="PhoU"/>
</dbReference>